<evidence type="ECO:0000256" key="5">
    <source>
        <dbReference type="SAM" id="Phobius"/>
    </source>
</evidence>
<accession>A0ABV1G391</accession>
<feature type="domain" description="GtrA/DPMS transmembrane" evidence="6">
    <location>
        <begin position="14"/>
        <end position="144"/>
    </location>
</feature>
<evidence type="ECO:0000256" key="1">
    <source>
        <dbReference type="ARBA" id="ARBA00004141"/>
    </source>
</evidence>
<dbReference type="EMBL" id="JBBMFF010000076">
    <property type="protein sequence ID" value="MEQ2509872.1"/>
    <property type="molecule type" value="Genomic_DNA"/>
</dbReference>
<proteinExistence type="predicted"/>
<evidence type="ECO:0000256" key="3">
    <source>
        <dbReference type="ARBA" id="ARBA00022989"/>
    </source>
</evidence>
<keyword evidence="3 5" id="KW-1133">Transmembrane helix</keyword>
<dbReference type="RefSeq" id="WP_349134582.1">
    <property type="nucleotide sequence ID" value="NZ_JBBMFF010000076.1"/>
</dbReference>
<dbReference type="Proteomes" id="UP001491552">
    <property type="component" value="Unassembled WGS sequence"/>
</dbReference>
<reference evidence="7 8" key="1">
    <citation type="submission" date="2024-03" db="EMBL/GenBank/DDBJ databases">
        <title>Human intestinal bacterial collection.</title>
        <authorList>
            <person name="Pauvert C."/>
            <person name="Hitch T.C.A."/>
            <person name="Clavel T."/>
        </authorList>
    </citation>
    <scope>NUCLEOTIDE SEQUENCE [LARGE SCALE GENOMIC DNA]</scope>
    <source>
        <strain evidence="7 8">CLA-AA-H192</strain>
    </source>
</reference>
<comment type="caution">
    <text evidence="7">The sequence shown here is derived from an EMBL/GenBank/DDBJ whole genome shotgun (WGS) entry which is preliminary data.</text>
</comment>
<protein>
    <submittedName>
        <fullName evidence="7">GtrA family protein</fullName>
    </submittedName>
</protein>
<keyword evidence="4 5" id="KW-0472">Membrane</keyword>
<evidence type="ECO:0000313" key="8">
    <source>
        <dbReference type="Proteomes" id="UP001491552"/>
    </source>
</evidence>
<name>A0ABV1G391_9FIRM</name>
<dbReference type="Pfam" id="PF04138">
    <property type="entry name" value="GtrA_DPMS_TM"/>
    <property type="match status" value="1"/>
</dbReference>
<comment type="subcellular location">
    <subcellularLocation>
        <location evidence="1">Membrane</location>
        <topology evidence="1">Multi-pass membrane protein</topology>
    </subcellularLocation>
</comment>
<keyword evidence="8" id="KW-1185">Reference proteome</keyword>
<feature type="transmembrane region" description="Helical" evidence="5">
    <location>
        <begin position="12"/>
        <end position="33"/>
    </location>
</feature>
<feature type="transmembrane region" description="Helical" evidence="5">
    <location>
        <begin position="75"/>
        <end position="92"/>
    </location>
</feature>
<gene>
    <name evidence="7" type="ORF">WMO66_01190</name>
</gene>
<dbReference type="InterPro" id="IPR007267">
    <property type="entry name" value="GtrA_DPMS_TM"/>
</dbReference>
<evidence type="ECO:0000256" key="4">
    <source>
        <dbReference type="ARBA" id="ARBA00023136"/>
    </source>
</evidence>
<evidence type="ECO:0000256" key="2">
    <source>
        <dbReference type="ARBA" id="ARBA00022692"/>
    </source>
</evidence>
<keyword evidence="2 5" id="KW-0812">Transmembrane</keyword>
<feature type="transmembrane region" description="Helical" evidence="5">
    <location>
        <begin position="45"/>
        <end position="63"/>
    </location>
</feature>
<sequence>MKLKKMIDKTLALYLLVGVLNFIVCTGIMFLLYNVADVSKHFAPIVNYGLGSIIWYLSCNYLLFPGHKTTSKQLLCFVLDIVVCYLLSYYLIGPYVSRLLLRSHSVTRFFSFGGTENIRGNCEMSVGSLSYALLNYFGQRYFVFSDRFAARKDRNTEE</sequence>
<evidence type="ECO:0000313" key="7">
    <source>
        <dbReference type="EMBL" id="MEQ2509872.1"/>
    </source>
</evidence>
<evidence type="ECO:0000259" key="6">
    <source>
        <dbReference type="Pfam" id="PF04138"/>
    </source>
</evidence>
<organism evidence="7 8">
    <name type="scientific">Faecousia intestinalis</name>
    <dbReference type="NCBI Taxonomy" id="3133167"/>
    <lineage>
        <taxon>Bacteria</taxon>
        <taxon>Bacillati</taxon>
        <taxon>Bacillota</taxon>
        <taxon>Clostridia</taxon>
        <taxon>Eubacteriales</taxon>
        <taxon>Oscillospiraceae</taxon>
        <taxon>Faecousia</taxon>
    </lineage>
</organism>